<dbReference type="SUPFAM" id="SSF52402">
    <property type="entry name" value="Adenine nucleotide alpha hydrolases-like"/>
    <property type="match status" value="1"/>
</dbReference>
<dbReference type="STRING" id="1035.BN961_02060"/>
<dbReference type="OrthoDB" id="9776919at2"/>
<dbReference type="PANTHER" id="PTHR43169">
    <property type="entry name" value="EXSB FAMILY PROTEIN"/>
    <property type="match status" value="1"/>
</dbReference>
<gene>
    <name evidence="1" type="ORF">BN961_02060</name>
</gene>
<reference evidence="1 2" key="1">
    <citation type="journal article" date="2014" name="Genome Announc.">
        <title>Genome Sequence of Afipia felis Strain 76713, Isolated in Hospital Water Using an Amoeba Co-Culture Procedure.</title>
        <authorList>
            <person name="Benamar S."/>
            <person name="La Scola B."/>
            <person name="Croce O."/>
        </authorList>
    </citation>
    <scope>NUCLEOTIDE SEQUENCE [LARGE SCALE GENOMIC DNA]</scope>
    <source>
        <strain evidence="1 2">76713</strain>
    </source>
</reference>
<dbReference type="EMBL" id="CCAZ020000001">
    <property type="protein sequence ID" value="CEG08642.1"/>
    <property type="molecule type" value="Genomic_DNA"/>
</dbReference>
<dbReference type="RefSeq" id="WP_048756516.1">
    <property type="nucleotide sequence ID" value="NZ_CCAZ020000001.1"/>
</dbReference>
<proteinExistence type="predicted"/>
<dbReference type="InterPro" id="IPR052188">
    <property type="entry name" value="Ni-pincer_cofactor_biosynth"/>
</dbReference>
<evidence type="ECO:0000313" key="1">
    <source>
        <dbReference type="EMBL" id="CEG08642.1"/>
    </source>
</evidence>
<organism evidence="1 2">
    <name type="scientific">Afipia felis</name>
    <name type="common">Cat scratch disease bacillus</name>
    <dbReference type="NCBI Taxonomy" id="1035"/>
    <lineage>
        <taxon>Bacteria</taxon>
        <taxon>Pseudomonadati</taxon>
        <taxon>Pseudomonadota</taxon>
        <taxon>Alphaproteobacteria</taxon>
        <taxon>Hyphomicrobiales</taxon>
        <taxon>Nitrobacteraceae</taxon>
        <taxon>Afipia</taxon>
    </lineage>
</organism>
<protein>
    <submittedName>
        <fullName evidence="1">ATP-utilizing enzymes of the PP-loop superfamily protein</fullName>
    </submittedName>
</protein>
<dbReference type="Gene3D" id="3.40.50.620">
    <property type="entry name" value="HUPs"/>
    <property type="match status" value="1"/>
</dbReference>
<dbReference type="PANTHER" id="PTHR43169:SF2">
    <property type="entry name" value="NAD_GMP SYNTHASE DOMAIN-CONTAINING PROTEIN"/>
    <property type="match status" value="1"/>
</dbReference>
<dbReference type="Proteomes" id="UP000035762">
    <property type="component" value="Unassembled WGS sequence"/>
</dbReference>
<keyword evidence="2" id="KW-1185">Reference proteome</keyword>
<comment type="caution">
    <text evidence="1">The sequence shown here is derived from an EMBL/GenBank/DDBJ whole genome shotgun (WGS) entry which is preliminary data.</text>
</comment>
<name>A0A090MQX1_AFIFE</name>
<evidence type="ECO:0000313" key="2">
    <source>
        <dbReference type="Proteomes" id="UP000035762"/>
    </source>
</evidence>
<sequence length="262" mass="28485">MKASANEAGLVSVLNRYNEIAIAVSGGVDSMVLAYVAHRFSCTKALMLHAISPAVPQAATARVRRYADSEDWNVVWLDAGEFDDPNYRANPVNRCYYCKSNLYDRIRDATSFQIASGTNTDDLGDFRPGLKAASERAVVHPYVEAGLGKAAIYSLAERHGLTDLAELPAQPCLASRVETGIAINPDDLAFIEMMEDRAASFAPVSADIRCRTTATGVVIEVGTTFPRSQRDFLAEDAAKLCAAHGRIFAGVRDYRRGSAFLR</sequence>
<accession>A0A090MQX1</accession>
<dbReference type="InterPro" id="IPR014729">
    <property type="entry name" value="Rossmann-like_a/b/a_fold"/>
</dbReference>
<dbReference type="AlphaFoldDB" id="A0A090MQX1"/>